<evidence type="ECO:0000256" key="2">
    <source>
        <dbReference type="ARBA" id="ARBA00022737"/>
    </source>
</evidence>
<evidence type="ECO:0000259" key="7">
    <source>
        <dbReference type="PROSITE" id="PS50157"/>
    </source>
</evidence>
<keyword evidence="1" id="KW-0479">Metal-binding</keyword>
<dbReference type="GO" id="GO:0005634">
    <property type="term" value="C:nucleus"/>
    <property type="evidence" value="ECO:0007669"/>
    <property type="project" value="UniProtKB-ARBA"/>
</dbReference>
<proteinExistence type="predicted"/>
<dbReference type="OrthoDB" id="6077919at2759"/>
<reference evidence="8 9" key="1">
    <citation type="submission" date="2016-01" db="EMBL/GenBank/DDBJ databases">
        <title>Genome sequence of the yeast Holleya sinecauda.</title>
        <authorList>
            <person name="Dietrich F.S."/>
        </authorList>
    </citation>
    <scope>NUCLEOTIDE SEQUENCE [LARGE SCALE GENOMIC DNA]</scope>
    <source>
        <strain evidence="8 9">ATCC 58844</strain>
    </source>
</reference>
<feature type="compositionally biased region" description="Low complexity" evidence="6">
    <location>
        <begin position="256"/>
        <end position="276"/>
    </location>
</feature>
<dbReference type="Gene3D" id="3.30.160.60">
    <property type="entry name" value="Classic Zinc Finger"/>
    <property type="match status" value="2"/>
</dbReference>
<dbReference type="EMBL" id="CP014243">
    <property type="protein sequence ID" value="AMD19771.1"/>
    <property type="molecule type" value="Genomic_DNA"/>
</dbReference>
<dbReference type="Pfam" id="PF00096">
    <property type="entry name" value="zf-C2H2"/>
    <property type="match status" value="2"/>
</dbReference>
<dbReference type="GO" id="GO:0000978">
    <property type="term" value="F:RNA polymerase II cis-regulatory region sequence-specific DNA binding"/>
    <property type="evidence" value="ECO:0007669"/>
    <property type="project" value="TreeGrafter"/>
</dbReference>
<dbReference type="GO" id="GO:0000981">
    <property type="term" value="F:DNA-binding transcription factor activity, RNA polymerase II-specific"/>
    <property type="evidence" value="ECO:0007669"/>
    <property type="project" value="TreeGrafter"/>
</dbReference>
<dbReference type="PROSITE" id="PS00028">
    <property type="entry name" value="ZINC_FINGER_C2H2_1"/>
    <property type="match status" value="2"/>
</dbReference>
<gene>
    <name evidence="8" type="ORF">AW171_hschr31622</name>
</gene>
<keyword evidence="9" id="KW-1185">Reference proteome</keyword>
<evidence type="ECO:0000256" key="6">
    <source>
        <dbReference type="SAM" id="MobiDB-lite"/>
    </source>
</evidence>
<accession>A0A120K1W5</accession>
<keyword evidence="2" id="KW-0677">Repeat</keyword>
<dbReference type="PANTHER" id="PTHR19818">
    <property type="entry name" value="ZINC FINGER PROTEIN ZIC AND GLI"/>
    <property type="match status" value="1"/>
</dbReference>
<evidence type="ECO:0000256" key="4">
    <source>
        <dbReference type="ARBA" id="ARBA00022833"/>
    </source>
</evidence>
<keyword evidence="3 5" id="KW-0863">Zinc-finger</keyword>
<evidence type="ECO:0000256" key="1">
    <source>
        <dbReference type="ARBA" id="ARBA00022723"/>
    </source>
</evidence>
<organism evidence="8 9">
    <name type="scientific">Eremothecium sinecaudum</name>
    <dbReference type="NCBI Taxonomy" id="45286"/>
    <lineage>
        <taxon>Eukaryota</taxon>
        <taxon>Fungi</taxon>
        <taxon>Dikarya</taxon>
        <taxon>Ascomycota</taxon>
        <taxon>Saccharomycotina</taxon>
        <taxon>Saccharomycetes</taxon>
        <taxon>Saccharomycetales</taxon>
        <taxon>Saccharomycetaceae</taxon>
        <taxon>Eremothecium</taxon>
    </lineage>
</organism>
<protein>
    <submittedName>
        <fullName evidence="8">HCL380Cp</fullName>
    </submittedName>
</protein>
<feature type="domain" description="C2H2-type" evidence="7">
    <location>
        <begin position="225"/>
        <end position="254"/>
    </location>
</feature>
<feature type="region of interest" description="Disordered" evidence="6">
    <location>
        <begin position="250"/>
        <end position="276"/>
    </location>
</feature>
<dbReference type="SMART" id="SM00355">
    <property type="entry name" value="ZnF_C2H2"/>
    <property type="match status" value="2"/>
</dbReference>
<evidence type="ECO:0000313" key="9">
    <source>
        <dbReference type="Proteomes" id="UP000243052"/>
    </source>
</evidence>
<dbReference type="GeneID" id="28722986"/>
<dbReference type="InterPro" id="IPR013087">
    <property type="entry name" value="Znf_C2H2_type"/>
</dbReference>
<dbReference type="GO" id="GO:0008270">
    <property type="term" value="F:zinc ion binding"/>
    <property type="evidence" value="ECO:0007669"/>
    <property type="project" value="UniProtKB-KW"/>
</dbReference>
<dbReference type="SUPFAM" id="SSF57667">
    <property type="entry name" value="beta-beta-alpha zinc fingers"/>
    <property type="match status" value="1"/>
</dbReference>
<dbReference type="InterPro" id="IPR050329">
    <property type="entry name" value="GLI_C2H2-zinc-finger"/>
</dbReference>
<dbReference type="RefSeq" id="XP_017986767.1">
    <property type="nucleotide sequence ID" value="XM_018131345.1"/>
</dbReference>
<dbReference type="PROSITE" id="PS50157">
    <property type="entry name" value="ZINC_FINGER_C2H2_2"/>
    <property type="match status" value="2"/>
</dbReference>
<sequence>MKANQYESRHLSISDAHKMGPMSISLCPLRTPEASGGSTHVPPPLIPPLLQQRLMSQASQRQVMVPSSYALRQSSPQVTNIMGELTSLKNSLYQSLNGELTTEEYNSIYQHLAQLLASLPPPVEASPTQPHTRLPSISQVIAGNEQQDLQQQTFIISSKDIYNHAYISPPVSSTLPTMPVSSEVSVQSTQNTGGRRNACKVCGRECRRPSTLKTHMLTHTGQRPFRCRFPGCNKSFNVRSNMLRHERLHDRNGEMNTTKTSVTTATTNTTANETLA</sequence>
<dbReference type="PANTHER" id="PTHR19818:SF139">
    <property type="entry name" value="PAIR-RULE PROTEIN ODD-PAIRED"/>
    <property type="match status" value="1"/>
</dbReference>
<dbReference type="GO" id="GO:0045944">
    <property type="term" value="P:positive regulation of transcription by RNA polymerase II"/>
    <property type="evidence" value="ECO:0007669"/>
    <property type="project" value="UniProtKB-ARBA"/>
</dbReference>
<keyword evidence="4" id="KW-0862">Zinc</keyword>
<evidence type="ECO:0000256" key="5">
    <source>
        <dbReference type="PROSITE-ProRule" id="PRU00042"/>
    </source>
</evidence>
<dbReference type="Proteomes" id="UP000243052">
    <property type="component" value="Chromosome iii"/>
</dbReference>
<evidence type="ECO:0000256" key="3">
    <source>
        <dbReference type="ARBA" id="ARBA00022771"/>
    </source>
</evidence>
<feature type="domain" description="C2H2-type" evidence="7">
    <location>
        <begin position="197"/>
        <end position="224"/>
    </location>
</feature>
<dbReference type="AlphaFoldDB" id="A0A120K1W5"/>
<evidence type="ECO:0000313" key="8">
    <source>
        <dbReference type="EMBL" id="AMD19771.1"/>
    </source>
</evidence>
<dbReference type="STRING" id="45286.A0A120K1W5"/>
<dbReference type="InterPro" id="IPR036236">
    <property type="entry name" value="Znf_C2H2_sf"/>
</dbReference>
<name>A0A120K1W5_9SACH</name>